<evidence type="ECO:0000313" key="7">
    <source>
        <dbReference type="EMBL" id="OAJ42979.1"/>
    </source>
</evidence>
<dbReference type="SUPFAM" id="SSF48452">
    <property type="entry name" value="TPR-like"/>
    <property type="match status" value="1"/>
</dbReference>
<proteinExistence type="predicted"/>
<gene>
    <name evidence="7" type="ORF">BDEG_26365</name>
</gene>
<dbReference type="eggNOG" id="KOG0548">
    <property type="taxonomic scope" value="Eukaryota"/>
</dbReference>
<protein>
    <recommendedName>
        <fullName evidence="6">Metallo-beta-lactamase domain-containing protein</fullName>
    </recommendedName>
</protein>
<dbReference type="STRING" id="403673.A0A177WS90"/>
<accession>A0A177WS90</accession>
<sequence length="585" mass="64208">MLSWLTEIVGGCIGTGTGKGLESNRQSNINGYLDYTTTTYAGRRTPSIRQVFTHQSNEYSSVPPVGLDTTIDDLDILAAFPLSSQDRLHHQFGADNESYINDCKEQGNRLYADKLLFQAIVEYSKGLACFVNPQTTLESSKRISKKWSLNAKASLSDLRNIVTRKKSSVSLNDCARKPSGSNVGEINPDERVESGSESTAPAARSLPDIDNASPEDIARRINLMTILLSNRSAALSTTNSFEDALLDAMTVIKWRPDWVKGYFRKAEALSGLQLFTEALEAYYAASALDPESKTINQKILKMQVQVGDLANGLVIHQLFPGREICKKSMMNPIQSLVFDFATKMRNFIYLIVNADTKECLVVDICWDVDGVMSYAKSKGLTIVGAIVTHYHIDHVGGIPPPPYDSYGVLVDGLAKLLKKLPHVKAYAHELDIDAIIKGNPELSRSRFHPTTDGTALLLPLSANTSPSLLVRTSQNSLATTIGTHLTEIKFMHTPGHTPGSQCILVNRNRLLSGDTLFIGSCGRVDSPDSCKMDMYNSLQVCLAALSDDVAVFPGHDYGGEITSIGIERTRGFLRPVDKQTFTKQF</sequence>
<dbReference type="Pfam" id="PF00753">
    <property type="entry name" value="Lactamase_B"/>
    <property type="match status" value="2"/>
</dbReference>
<dbReference type="Proteomes" id="UP000077115">
    <property type="component" value="Unassembled WGS sequence"/>
</dbReference>
<reference evidence="7 8" key="2">
    <citation type="submission" date="2016-05" db="EMBL/GenBank/DDBJ databases">
        <title>Lineage-specific infection strategies underlie the spectrum of fungal disease in amphibians.</title>
        <authorList>
            <person name="Cuomo C.A."/>
            <person name="Farrer R.A."/>
            <person name="James T."/>
            <person name="Longcore J."/>
            <person name="Birren B."/>
        </authorList>
    </citation>
    <scope>NUCLEOTIDE SEQUENCE [LARGE SCALE GENOMIC DNA]</scope>
    <source>
        <strain evidence="7 8">JEL423</strain>
    </source>
</reference>
<dbReference type="AlphaFoldDB" id="A0A177WS90"/>
<feature type="region of interest" description="Disordered" evidence="5">
    <location>
        <begin position="173"/>
        <end position="211"/>
    </location>
</feature>
<evidence type="ECO:0000256" key="2">
    <source>
        <dbReference type="ARBA" id="ARBA00022723"/>
    </source>
</evidence>
<dbReference type="OrthoDB" id="515692at2759"/>
<keyword evidence="3" id="KW-0378">Hydrolase</keyword>
<dbReference type="EMBL" id="DS022309">
    <property type="protein sequence ID" value="OAJ42979.1"/>
    <property type="molecule type" value="Genomic_DNA"/>
</dbReference>
<dbReference type="VEuPathDB" id="FungiDB:BDEG_26365"/>
<comment type="cofactor">
    <cofactor evidence="1">
        <name>Zn(2+)</name>
        <dbReference type="ChEBI" id="CHEBI:29105"/>
    </cofactor>
</comment>
<dbReference type="InterPro" id="IPR051453">
    <property type="entry name" value="MBL_Glyoxalase_II"/>
</dbReference>
<evidence type="ECO:0000313" key="8">
    <source>
        <dbReference type="Proteomes" id="UP000077115"/>
    </source>
</evidence>
<evidence type="ECO:0000256" key="5">
    <source>
        <dbReference type="SAM" id="MobiDB-lite"/>
    </source>
</evidence>
<feature type="domain" description="Metallo-beta-lactamase" evidence="6">
    <location>
        <begin position="345"/>
        <end position="555"/>
    </location>
</feature>
<evidence type="ECO:0000256" key="1">
    <source>
        <dbReference type="ARBA" id="ARBA00001947"/>
    </source>
</evidence>
<dbReference type="InterPro" id="IPR001279">
    <property type="entry name" value="Metallo-B-lactamas"/>
</dbReference>
<organism evidence="7 8">
    <name type="scientific">Batrachochytrium dendrobatidis (strain JEL423)</name>
    <dbReference type="NCBI Taxonomy" id="403673"/>
    <lineage>
        <taxon>Eukaryota</taxon>
        <taxon>Fungi</taxon>
        <taxon>Fungi incertae sedis</taxon>
        <taxon>Chytridiomycota</taxon>
        <taxon>Chytridiomycota incertae sedis</taxon>
        <taxon>Chytridiomycetes</taxon>
        <taxon>Rhizophydiales</taxon>
        <taxon>Rhizophydiales incertae sedis</taxon>
        <taxon>Batrachochytrium</taxon>
    </lineage>
</organism>
<keyword evidence="2" id="KW-0479">Metal-binding</keyword>
<dbReference type="eggNOG" id="KOG0813">
    <property type="taxonomic scope" value="Eukaryota"/>
</dbReference>
<dbReference type="GO" id="GO:0016787">
    <property type="term" value="F:hydrolase activity"/>
    <property type="evidence" value="ECO:0007669"/>
    <property type="project" value="UniProtKB-KW"/>
</dbReference>
<dbReference type="Gene3D" id="1.25.40.10">
    <property type="entry name" value="Tetratricopeptide repeat domain"/>
    <property type="match status" value="1"/>
</dbReference>
<dbReference type="InterPro" id="IPR036866">
    <property type="entry name" value="RibonucZ/Hydroxyglut_hydro"/>
</dbReference>
<dbReference type="PANTHER" id="PTHR46233:SF3">
    <property type="entry name" value="HYDROXYACYLGLUTATHIONE HYDROLASE GLOC"/>
    <property type="match status" value="1"/>
</dbReference>
<name>A0A177WS90_BATDL</name>
<dbReference type="SUPFAM" id="SSF56281">
    <property type="entry name" value="Metallo-hydrolase/oxidoreductase"/>
    <property type="match status" value="1"/>
</dbReference>
<dbReference type="InterPro" id="IPR011990">
    <property type="entry name" value="TPR-like_helical_dom_sf"/>
</dbReference>
<evidence type="ECO:0000256" key="3">
    <source>
        <dbReference type="ARBA" id="ARBA00022801"/>
    </source>
</evidence>
<evidence type="ECO:0000256" key="4">
    <source>
        <dbReference type="ARBA" id="ARBA00022833"/>
    </source>
</evidence>
<dbReference type="SMART" id="SM00849">
    <property type="entry name" value="Lactamase_B"/>
    <property type="match status" value="1"/>
</dbReference>
<dbReference type="GO" id="GO:0046872">
    <property type="term" value="F:metal ion binding"/>
    <property type="evidence" value="ECO:0007669"/>
    <property type="project" value="UniProtKB-KW"/>
</dbReference>
<reference evidence="7 8" key="1">
    <citation type="submission" date="2006-10" db="EMBL/GenBank/DDBJ databases">
        <title>The Genome Sequence of Batrachochytrium dendrobatidis JEL423.</title>
        <authorList>
            <consortium name="The Broad Institute Genome Sequencing Platform"/>
            <person name="Birren B."/>
            <person name="Lander E."/>
            <person name="Galagan J."/>
            <person name="Cuomo C."/>
            <person name="Devon K."/>
            <person name="Jaffe D."/>
            <person name="Butler J."/>
            <person name="Alvarez P."/>
            <person name="Gnerre S."/>
            <person name="Grabherr M."/>
            <person name="Kleber M."/>
            <person name="Mauceli E."/>
            <person name="Brockman W."/>
            <person name="Young S."/>
            <person name="LaButti K."/>
            <person name="Sykes S."/>
            <person name="DeCaprio D."/>
            <person name="Crawford M."/>
            <person name="Koehrsen M."/>
            <person name="Engels R."/>
            <person name="Montgomery P."/>
            <person name="Pearson M."/>
            <person name="Howarth C."/>
            <person name="Larson L."/>
            <person name="White J."/>
            <person name="O'Leary S."/>
            <person name="Kodira C."/>
            <person name="Zeng Q."/>
            <person name="Yandava C."/>
            <person name="Alvarado L."/>
            <person name="Longcore J."/>
            <person name="James T."/>
        </authorList>
    </citation>
    <scope>NUCLEOTIDE SEQUENCE [LARGE SCALE GENOMIC DNA]</scope>
    <source>
        <strain evidence="7 8">JEL423</strain>
    </source>
</reference>
<keyword evidence="4" id="KW-0862">Zinc</keyword>
<dbReference type="PANTHER" id="PTHR46233">
    <property type="entry name" value="HYDROXYACYLGLUTATHIONE HYDROLASE GLOC"/>
    <property type="match status" value="1"/>
</dbReference>
<evidence type="ECO:0000259" key="6">
    <source>
        <dbReference type="SMART" id="SM00849"/>
    </source>
</evidence>
<dbReference type="Gene3D" id="3.60.15.10">
    <property type="entry name" value="Ribonuclease Z/Hydroxyacylglutathione hydrolase-like"/>
    <property type="match status" value="1"/>
</dbReference>